<dbReference type="HOGENOM" id="CLU_198762_0_0_9"/>
<accession>A0A060NA19</accession>
<reference evidence="1" key="1">
    <citation type="submission" date="2013-10" db="EMBL/GenBank/DDBJ databases">
        <title>Draft genome sequence of Clostridium botulinum type B strain Osaka05.</title>
        <authorList>
            <person name="Sakaguchi Y."/>
            <person name="Hosomi K."/>
            <person name="Uchiyama J."/>
            <person name="Ogura Y."/>
            <person name="Sakaguchi M."/>
            <person name="Kohda T."/>
            <person name="Mukamoto M."/>
            <person name="Misawa N."/>
            <person name="Matsuzaki S."/>
            <person name="Hayashi T."/>
            <person name="Kozaki S."/>
        </authorList>
    </citation>
    <scope>NUCLEOTIDE SEQUENCE</scope>
    <source>
        <strain evidence="1">Osaka05</strain>
    </source>
</reference>
<proteinExistence type="predicted"/>
<dbReference type="EMBL" id="BA000059">
    <property type="protein sequence ID" value="BAO05234.1"/>
    <property type="molecule type" value="Genomic_DNA"/>
</dbReference>
<sequence>MNILENYLVEVIKIESCNDDWTKEKWAKDKEYIWATATFNCYGRKETHRRVYSKEEWQGIVNRGYYMG</sequence>
<protein>
    <submittedName>
        <fullName evidence="1">Uncharacterized protein</fullName>
    </submittedName>
</protein>
<evidence type="ECO:0000313" key="1">
    <source>
        <dbReference type="EMBL" id="BAO05234.1"/>
    </source>
</evidence>
<organism evidence="1">
    <name type="scientific">Clostridium botulinum B str. Osaka05</name>
    <dbReference type="NCBI Taxonomy" id="1407017"/>
    <lineage>
        <taxon>Bacteria</taxon>
        <taxon>Bacillati</taxon>
        <taxon>Bacillota</taxon>
        <taxon>Clostridia</taxon>
        <taxon>Eubacteriales</taxon>
        <taxon>Clostridiaceae</taxon>
        <taxon>Clostridium</taxon>
    </lineage>
</organism>
<dbReference type="AlphaFoldDB" id="A0A060NA19"/>
<dbReference type="RefSeq" id="WP_030032438.1">
    <property type="nucleotide sequence ID" value="NZ_BA000059.1"/>
</dbReference>
<gene>
    <name evidence="1" type="ORF">CBO05P2_209</name>
</gene>
<name>A0A060NA19_CLOBO</name>
<dbReference type="Proteomes" id="UP000054164">
    <property type="component" value="Unassembled WGS sequence"/>
</dbReference>